<dbReference type="InterPro" id="IPR025459">
    <property type="entry name" value="DUF4279"/>
</dbReference>
<protein>
    <submittedName>
        <fullName evidence="1">DUF4279 domain-containing protein</fullName>
    </submittedName>
</protein>
<dbReference type="Pfam" id="PF14106">
    <property type="entry name" value="DUF4279"/>
    <property type="match status" value="1"/>
</dbReference>
<reference evidence="1" key="1">
    <citation type="submission" date="2021-04" db="EMBL/GenBank/DDBJ databases">
        <title>A collection of bacterial strains from the Burkholderia cepacia Research Laboratory and Repository.</title>
        <authorList>
            <person name="Lipuma J."/>
            <person name="Spilker T."/>
        </authorList>
    </citation>
    <scope>NUCLEOTIDE SEQUENCE</scope>
    <source>
        <strain evidence="1">AU36012</strain>
    </source>
</reference>
<comment type="caution">
    <text evidence="1">The sequence shown here is derived from an EMBL/GenBank/DDBJ whole genome shotgun (WGS) entry which is preliminary data.</text>
</comment>
<accession>A0AA41EED8</accession>
<organism evidence="1 2">
    <name type="scientific">Burkholderia ambifaria</name>
    <dbReference type="NCBI Taxonomy" id="152480"/>
    <lineage>
        <taxon>Bacteria</taxon>
        <taxon>Pseudomonadati</taxon>
        <taxon>Pseudomonadota</taxon>
        <taxon>Betaproteobacteria</taxon>
        <taxon>Burkholderiales</taxon>
        <taxon>Burkholderiaceae</taxon>
        <taxon>Burkholderia</taxon>
        <taxon>Burkholderia cepacia complex</taxon>
    </lineage>
</organism>
<name>A0AA41EED8_9BURK</name>
<proteinExistence type="predicted"/>
<evidence type="ECO:0000313" key="1">
    <source>
        <dbReference type="EMBL" id="MBR8133332.1"/>
    </source>
</evidence>
<sequence length="145" mass="16619">MHPDSLAPADNILAYATFIISSEDTHPDTWTAFFGVFPSRTITRGKPYLLPSGRIGSRPGKLNLWALESKPAVHSDRLEPHLRYLIDRLSLPRDNLRERVERAGARMRFFCYWDNETGNRVPYVSEATRTLIESIGAVLEIDEYR</sequence>
<dbReference type="RefSeq" id="WP_105785765.1">
    <property type="nucleotide sequence ID" value="NZ_CADERF010000007.1"/>
</dbReference>
<dbReference type="Proteomes" id="UP000682266">
    <property type="component" value="Unassembled WGS sequence"/>
</dbReference>
<evidence type="ECO:0000313" key="2">
    <source>
        <dbReference type="Proteomes" id="UP000682266"/>
    </source>
</evidence>
<dbReference type="AlphaFoldDB" id="A0AA41EED8"/>
<gene>
    <name evidence="1" type="ORF">KDW93_31040</name>
</gene>
<dbReference type="EMBL" id="JAGSVG010000040">
    <property type="protein sequence ID" value="MBR8133332.1"/>
    <property type="molecule type" value="Genomic_DNA"/>
</dbReference>